<protein>
    <submittedName>
        <fullName evidence="1">Uncharacterized protein</fullName>
    </submittedName>
</protein>
<accession>A0A2N1MN73</accession>
<dbReference type="AlphaFoldDB" id="A0A2N1MN73"/>
<dbReference type="Proteomes" id="UP000233469">
    <property type="component" value="Unassembled WGS sequence"/>
</dbReference>
<organism evidence="1 2">
    <name type="scientific">Rhizophagus irregularis</name>
    <dbReference type="NCBI Taxonomy" id="588596"/>
    <lineage>
        <taxon>Eukaryota</taxon>
        <taxon>Fungi</taxon>
        <taxon>Fungi incertae sedis</taxon>
        <taxon>Mucoromycota</taxon>
        <taxon>Glomeromycotina</taxon>
        <taxon>Glomeromycetes</taxon>
        <taxon>Glomerales</taxon>
        <taxon>Glomeraceae</taxon>
        <taxon>Rhizophagus</taxon>
    </lineage>
</organism>
<evidence type="ECO:0000313" key="2">
    <source>
        <dbReference type="Proteomes" id="UP000233469"/>
    </source>
</evidence>
<dbReference type="VEuPathDB" id="FungiDB:FUN_020922"/>
<name>A0A2N1MN73_9GLOM</name>
<reference evidence="1 2" key="2">
    <citation type="submission" date="2017-10" db="EMBL/GenBank/DDBJ databases">
        <title>Extensive intraspecific genome diversity in a model arbuscular mycorrhizal fungus.</title>
        <authorList>
            <person name="Chen E.C.H."/>
            <person name="Morin E."/>
            <person name="Baudet D."/>
            <person name="Noel J."/>
            <person name="Ndikumana S."/>
            <person name="Charron P."/>
            <person name="St-Onge C."/>
            <person name="Giorgi J."/>
            <person name="Grigoriev I.V."/>
            <person name="Roux C."/>
            <person name="Martin F.M."/>
            <person name="Corradi N."/>
        </authorList>
    </citation>
    <scope>NUCLEOTIDE SEQUENCE [LARGE SCALE GENOMIC DNA]</scope>
    <source>
        <strain evidence="1 2">C2</strain>
    </source>
</reference>
<dbReference type="VEuPathDB" id="FungiDB:RhiirA1_458673"/>
<dbReference type="EMBL" id="LLXL01001734">
    <property type="protein sequence ID" value="PKK63081.1"/>
    <property type="molecule type" value="Genomic_DNA"/>
</dbReference>
<evidence type="ECO:0000313" key="1">
    <source>
        <dbReference type="EMBL" id="PKK63081.1"/>
    </source>
</evidence>
<proteinExistence type="predicted"/>
<reference evidence="1 2" key="1">
    <citation type="submission" date="2016-04" db="EMBL/GenBank/DDBJ databases">
        <title>Genome analyses suggest a sexual origin of heterokaryosis in a supposedly ancient asexual fungus.</title>
        <authorList>
            <person name="Ropars J."/>
            <person name="Sedzielewska K."/>
            <person name="Noel J."/>
            <person name="Charron P."/>
            <person name="Farinelli L."/>
            <person name="Marton T."/>
            <person name="Kruger M."/>
            <person name="Pelin A."/>
            <person name="Brachmann A."/>
            <person name="Corradi N."/>
        </authorList>
    </citation>
    <scope>NUCLEOTIDE SEQUENCE [LARGE SCALE GENOMIC DNA]</scope>
    <source>
        <strain evidence="1 2">C2</strain>
    </source>
</reference>
<gene>
    <name evidence="1" type="ORF">RhiirC2_717233</name>
</gene>
<comment type="caution">
    <text evidence="1">The sequence shown here is derived from an EMBL/GenBank/DDBJ whole genome shotgun (WGS) entry which is preliminary data.</text>
</comment>
<dbReference type="VEuPathDB" id="FungiDB:RhiirFUN_000238"/>
<sequence length="163" mass="18435">MRNRLLQLDLSLILINNFSKIKMISRKLLLLATVTLFCMIFIGSTQTAPLNKREATAIADFNNGISGESTFIDVGSYCVTGSFTRGFEKDTNIQNYEFFVITKDRKKIDYTKDFIKSVKIFPAGGTSPFQKVYEGFYVCDLVGGTFFVNHKGKKFSEALIKYT</sequence>